<organism evidence="2">
    <name type="scientific">Ananas comosus var. bracteatus</name>
    <name type="common">red pineapple</name>
    <dbReference type="NCBI Taxonomy" id="296719"/>
    <lineage>
        <taxon>Eukaryota</taxon>
        <taxon>Viridiplantae</taxon>
        <taxon>Streptophyta</taxon>
        <taxon>Embryophyta</taxon>
        <taxon>Tracheophyta</taxon>
        <taxon>Spermatophyta</taxon>
        <taxon>Magnoliopsida</taxon>
        <taxon>Liliopsida</taxon>
        <taxon>Poales</taxon>
        <taxon>Bromeliaceae</taxon>
        <taxon>Bromelioideae</taxon>
        <taxon>Ananas</taxon>
    </lineage>
</organism>
<feature type="region of interest" description="Disordered" evidence="1">
    <location>
        <begin position="74"/>
        <end position="147"/>
    </location>
</feature>
<dbReference type="GO" id="GO:0006405">
    <property type="term" value="P:RNA export from nucleus"/>
    <property type="evidence" value="ECO:0007669"/>
    <property type="project" value="InterPro"/>
</dbReference>
<dbReference type="PANTHER" id="PTHR34418">
    <property type="entry name" value="NUCLEAR PORE COMPLEX PROTEIN NUP214 ISOFORM X1"/>
    <property type="match status" value="1"/>
</dbReference>
<dbReference type="EMBL" id="LR862142">
    <property type="protein sequence ID" value="CAD1823016.1"/>
    <property type="molecule type" value="Genomic_DNA"/>
</dbReference>
<feature type="compositionally biased region" description="Low complexity" evidence="1">
    <location>
        <begin position="99"/>
        <end position="113"/>
    </location>
</feature>
<proteinExistence type="predicted"/>
<dbReference type="AlphaFoldDB" id="A0A6V7NXB4"/>
<sequence length="433" mass="48261">MTEKEENFINLDKSVKSRVTMGDGYVHDVHGRALVERRWRPLILASTRAILDPVVNSAKSIGAAEDDSVLRHRRSRFANEDRGSASASLRRLPRRRARTTPSTRARTSSTTATPIPPPPSPTSSAAPMPTPPGSSTSTRSTNRPWRSSRRYMGAEQWRWGRASYTHGTCLMKFLDSNLRPHNSDARDAMGELWHVVHEGGGANEEFNELSSFVGVSADVLRRHSEAFGIYSCTQSRETLVFWLLILSPQGPARLLKLPESYWSSGEGCLGRPWSYCRRVKKVFGKCFAALTQQVAGWRFAKPLCIGDIYKSVCYREKGIHLGSKPSSEPTDVLQASTLKNSDELVKMLKVLSDTFSNLSKDVVMTNILVNDMAKELDILLSSIEQEGGFWDACTVLQQTSVMTLEEGLQKLSAISWICKVAWTSLKSQMAFVK</sequence>
<protein>
    <submittedName>
        <fullName evidence="2">Uncharacterized protein</fullName>
    </submittedName>
</protein>
<name>A0A6V7NXB4_ANACO</name>
<dbReference type="PANTHER" id="PTHR34418:SF3">
    <property type="entry name" value="NUCLEAR PORE COMPLEX PROTEIN NUP214"/>
    <property type="match status" value="1"/>
</dbReference>
<gene>
    <name evidence="2" type="ORF">CB5_LOCUS6227</name>
</gene>
<reference evidence="2" key="1">
    <citation type="submission" date="2020-07" db="EMBL/GenBank/DDBJ databases">
        <authorList>
            <person name="Lin J."/>
        </authorList>
    </citation>
    <scope>NUCLEOTIDE SEQUENCE</scope>
</reference>
<dbReference type="GO" id="GO:0017056">
    <property type="term" value="F:structural constituent of nuclear pore"/>
    <property type="evidence" value="ECO:0007669"/>
    <property type="project" value="InterPro"/>
</dbReference>
<evidence type="ECO:0000256" key="1">
    <source>
        <dbReference type="SAM" id="MobiDB-lite"/>
    </source>
</evidence>
<accession>A0A6V7NXB4</accession>
<dbReference type="InterPro" id="IPR044694">
    <property type="entry name" value="NUP214"/>
</dbReference>
<feature type="compositionally biased region" description="Low complexity" evidence="1">
    <location>
        <begin position="122"/>
        <end position="145"/>
    </location>
</feature>
<evidence type="ECO:0000313" key="2">
    <source>
        <dbReference type="EMBL" id="CAD1823016.1"/>
    </source>
</evidence>